<dbReference type="AlphaFoldDB" id="A0A1G9CR44"/>
<evidence type="ECO:0000256" key="3">
    <source>
        <dbReference type="RuleBase" id="RU004508"/>
    </source>
</evidence>
<comment type="similarity">
    <text evidence="3">Belongs to the DegT/DnrJ/EryC1 family.</text>
</comment>
<dbReference type="GO" id="GO:0000271">
    <property type="term" value="P:polysaccharide biosynthetic process"/>
    <property type="evidence" value="ECO:0007669"/>
    <property type="project" value="TreeGrafter"/>
</dbReference>
<name>A0A1G9CR44_9BACT</name>
<feature type="modified residue" description="N6-(pyridoxal phosphate)lysine" evidence="2">
    <location>
        <position position="202"/>
    </location>
</feature>
<protein>
    <submittedName>
        <fullName evidence="4">dTDP-4-amino-4,6-dideoxygalactose transaminase</fullName>
    </submittedName>
</protein>
<evidence type="ECO:0000313" key="4">
    <source>
        <dbReference type="EMBL" id="SDK54078.1"/>
    </source>
</evidence>
<dbReference type="OrthoDB" id="9766188at2"/>
<dbReference type="RefSeq" id="WP_092158368.1">
    <property type="nucleotide sequence ID" value="NZ_FNGA01000001.1"/>
</dbReference>
<proteinExistence type="inferred from homology"/>
<gene>
    <name evidence="4" type="ORF">SAMN05660337_0764</name>
</gene>
<dbReference type="InterPro" id="IPR015422">
    <property type="entry name" value="PyrdxlP-dep_Trfase_small"/>
</dbReference>
<dbReference type="Pfam" id="PF01041">
    <property type="entry name" value="DegT_DnrJ_EryC1"/>
    <property type="match status" value="1"/>
</dbReference>
<evidence type="ECO:0000256" key="2">
    <source>
        <dbReference type="PIRSR" id="PIRSR000390-2"/>
    </source>
</evidence>
<dbReference type="PANTHER" id="PTHR30244:SF42">
    <property type="entry name" value="UDP-2-ACETAMIDO-2-DEOXY-3-OXO-D-GLUCURONATE AMINOTRANSFERASE"/>
    <property type="match status" value="1"/>
</dbReference>
<dbReference type="Gene3D" id="3.90.1150.10">
    <property type="entry name" value="Aspartate Aminotransferase, domain 1"/>
    <property type="match status" value="1"/>
</dbReference>
<dbReference type="Gene3D" id="3.40.640.10">
    <property type="entry name" value="Type I PLP-dependent aspartate aminotransferase-like (Major domain)"/>
    <property type="match status" value="1"/>
</dbReference>
<accession>A0A1G9CR44</accession>
<dbReference type="SUPFAM" id="SSF53383">
    <property type="entry name" value="PLP-dependent transferases"/>
    <property type="match status" value="1"/>
</dbReference>
<organism evidence="4 5">
    <name type="scientific">Maridesulfovibrio ferrireducens</name>
    <dbReference type="NCBI Taxonomy" id="246191"/>
    <lineage>
        <taxon>Bacteria</taxon>
        <taxon>Pseudomonadati</taxon>
        <taxon>Thermodesulfobacteriota</taxon>
        <taxon>Desulfovibrionia</taxon>
        <taxon>Desulfovibrionales</taxon>
        <taxon>Desulfovibrionaceae</taxon>
        <taxon>Maridesulfovibrio</taxon>
    </lineage>
</organism>
<evidence type="ECO:0000313" key="5">
    <source>
        <dbReference type="Proteomes" id="UP000199053"/>
    </source>
</evidence>
<dbReference type="EMBL" id="FNGA01000001">
    <property type="protein sequence ID" value="SDK54078.1"/>
    <property type="molecule type" value="Genomic_DNA"/>
</dbReference>
<reference evidence="5" key="1">
    <citation type="submission" date="2016-10" db="EMBL/GenBank/DDBJ databases">
        <authorList>
            <person name="Varghese N."/>
            <person name="Submissions S."/>
        </authorList>
    </citation>
    <scope>NUCLEOTIDE SEQUENCE [LARGE SCALE GENOMIC DNA]</scope>
    <source>
        <strain evidence="5">DSM 16995</strain>
    </source>
</reference>
<dbReference type="PIRSF" id="PIRSF000390">
    <property type="entry name" value="PLP_StrS"/>
    <property type="match status" value="1"/>
</dbReference>
<dbReference type="STRING" id="246191.SAMN05660337_0764"/>
<dbReference type="InterPro" id="IPR015424">
    <property type="entry name" value="PyrdxlP-dep_Trfase"/>
</dbReference>
<dbReference type="GO" id="GO:0008483">
    <property type="term" value="F:transaminase activity"/>
    <property type="evidence" value="ECO:0007669"/>
    <property type="project" value="TreeGrafter"/>
</dbReference>
<evidence type="ECO:0000256" key="1">
    <source>
        <dbReference type="PIRSR" id="PIRSR000390-1"/>
    </source>
</evidence>
<keyword evidence="2 3" id="KW-0663">Pyridoxal phosphate</keyword>
<dbReference type="PANTHER" id="PTHR30244">
    <property type="entry name" value="TRANSAMINASE"/>
    <property type="match status" value="1"/>
</dbReference>
<feature type="active site" description="Proton acceptor" evidence="1">
    <location>
        <position position="202"/>
    </location>
</feature>
<keyword evidence="5" id="KW-1185">Reference proteome</keyword>
<sequence>MNIPFIDLKKQYARIEKQVRSNMDAVMEHGAYIMGPEIPALEKRLAEYCGAKHGLGCASGTDALTLALMALDVKPGDAVFTTPFTFFATAEAIALLGATPVYVDIDPVTFNIDPEKLEKTIEALKGSDNGYPLPKVEGLTARGIITVGIFGLPADYDAIKAIADKHDLFIVEDAAQSFGGEYKGRKSCSLGDITCTSFFPAKPLGCYGDGGMCFTDDDKLIERLRSHRVHGQGPDKYDNVRLGINGRLDTLQAAALHAKFDIFPEEIELRDKVAATYAELLKDIDGLTPPSTPEGDRSAWAQYCPLAKDSAHRDRIQAALKEKGVPSPVYYPIPLHLQTAFKELGYKAGDCPISEDAAKRIFAIPMHPYLERDAQEYIADAIKNA</sequence>
<dbReference type="CDD" id="cd00616">
    <property type="entry name" value="AHBA_syn"/>
    <property type="match status" value="1"/>
</dbReference>
<dbReference type="InterPro" id="IPR000653">
    <property type="entry name" value="DegT/StrS_aminotransferase"/>
</dbReference>
<dbReference type="GO" id="GO:0030170">
    <property type="term" value="F:pyridoxal phosphate binding"/>
    <property type="evidence" value="ECO:0007669"/>
    <property type="project" value="TreeGrafter"/>
</dbReference>
<dbReference type="InterPro" id="IPR015421">
    <property type="entry name" value="PyrdxlP-dep_Trfase_major"/>
</dbReference>
<dbReference type="Proteomes" id="UP000199053">
    <property type="component" value="Unassembled WGS sequence"/>
</dbReference>